<proteinExistence type="predicted"/>
<accession>A0AC35TSC8</accession>
<protein>
    <submittedName>
        <fullName evidence="2">Beta-1,4-galactosyltransferase 7</fullName>
    </submittedName>
</protein>
<evidence type="ECO:0000313" key="2">
    <source>
        <dbReference type="WBParaSite" id="RSKR_0000366700.1"/>
    </source>
</evidence>
<organism evidence="1 2">
    <name type="scientific">Rhabditophanes sp. KR3021</name>
    <dbReference type="NCBI Taxonomy" id="114890"/>
    <lineage>
        <taxon>Eukaryota</taxon>
        <taxon>Metazoa</taxon>
        <taxon>Ecdysozoa</taxon>
        <taxon>Nematoda</taxon>
        <taxon>Chromadorea</taxon>
        <taxon>Rhabditida</taxon>
        <taxon>Tylenchina</taxon>
        <taxon>Panagrolaimomorpha</taxon>
        <taxon>Strongyloidoidea</taxon>
        <taxon>Alloionematidae</taxon>
        <taxon>Rhabditophanes</taxon>
    </lineage>
</organism>
<evidence type="ECO:0000313" key="1">
    <source>
        <dbReference type="Proteomes" id="UP000095286"/>
    </source>
</evidence>
<dbReference type="WBParaSite" id="RSKR_0000366700.1">
    <property type="protein sequence ID" value="RSKR_0000366700.1"/>
    <property type="gene ID" value="RSKR_0000366700"/>
</dbReference>
<dbReference type="Proteomes" id="UP000095286">
    <property type="component" value="Unplaced"/>
</dbReference>
<name>A0AC35TSC8_9BILA</name>
<reference evidence="2" key="1">
    <citation type="submission" date="2016-11" db="UniProtKB">
        <authorList>
            <consortium name="WormBaseParasite"/>
        </authorList>
    </citation>
    <scope>IDENTIFICATION</scope>
    <source>
        <strain evidence="2">KR3021</strain>
    </source>
</reference>
<sequence>MGKKSMSVVDSIVEFSESDNATFETPARHTQLVERKKSKKDLVMLFGDQTVKNIQSVTFREVTFQNGEVQYCLNDPNNQSSTLNVGSLKRKNLTDSGNEYLVAYVNKKTKKATFKPVELISMSSQVVGDKDAWLKGEIAVKNVDYGTNNAIKTDEFLSKRNNLTNDFGSTKKRQMLNDVDKRRVDQDTMLALADTAFSSITNMDKKVDHNVSGIAAITSMEKQTQGNILPKFNGDAKKPENIYPVDQFISEENYNELSELSVDFFESKETEELATLGVSKMIIALISSLRKQSDKKKFGYLLMKCHIMFKIAISVGKSKRYYKADEVGLPDVPADFRSLVEHEFFGDCEPAKTGLRSIILNINTHKLCVIVPYRDRYQELTEFVPHISEFLDKQKVVHSILVMNQTDQFRFNRASMINVGYKESDRLRCDYMVMHDVDLLPLNQNLSYTFPGNGSVKHISAGPYHPIKRYDYKKFIGGVLMLTMADYKKVNGMSNKYWGWGLEDDEFFLRLKDAGLTDHIVRPQNLTTDRSNTFKHIHGKERKRDYVQVGIQKKFSRQRDRISGLESTSYEIKSRTVQTFANTNKSYQAVIINVNLHCDLKWTPYCKLVPT</sequence>